<name>A0A5B8UIV3_9BACT</name>
<dbReference type="Gene3D" id="3.20.20.80">
    <property type="entry name" value="Glycosidases"/>
    <property type="match status" value="4"/>
</dbReference>
<dbReference type="Proteomes" id="UP000321204">
    <property type="component" value="Chromosome"/>
</dbReference>
<dbReference type="RefSeq" id="WP_146785607.1">
    <property type="nucleotide sequence ID" value="NZ_BAABIO010000001.1"/>
</dbReference>
<dbReference type="OrthoDB" id="9811841at2"/>
<dbReference type="PANTHER" id="PTHR32438">
    <property type="entry name" value="4-ALPHA-GLUCANOTRANSFERASE DPE1, CHLOROPLASTIC/AMYLOPLASTIC"/>
    <property type="match status" value="1"/>
</dbReference>
<evidence type="ECO:0000256" key="10">
    <source>
        <dbReference type="RuleBase" id="RU361207"/>
    </source>
</evidence>
<evidence type="ECO:0000256" key="6">
    <source>
        <dbReference type="ARBA" id="ARBA00022679"/>
    </source>
</evidence>
<evidence type="ECO:0000256" key="4">
    <source>
        <dbReference type="ARBA" id="ARBA00020295"/>
    </source>
</evidence>
<comment type="similarity">
    <text evidence="2 10">Belongs to the disproportionating enzyme family.</text>
</comment>
<evidence type="ECO:0000256" key="3">
    <source>
        <dbReference type="ARBA" id="ARBA00012560"/>
    </source>
</evidence>
<accession>A0A5B8UIV3</accession>
<dbReference type="GO" id="GO:0004134">
    <property type="term" value="F:4-alpha-glucanotransferase activity"/>
    <property type="evidence" value="ECO:0007669"/>
    <property type="project" value="UniProtKB-EC"/>
</dbReference>
<dbReference type="NCBIfam" id="TIGR00217">
    <property type="entry name" value="malQ"/>
    <property type="match status" value="1"/>
</dbReference>
<keyword evidence="5 10" id="KW-0328">Glycosyltransferase</keyword>
<dbReference type="InterPro" id="IPR012767">
    <property type="entry name" value="Trehalose_TreY"/>
</dbReference>
<evidence type="ECO:0000256" key="2">
    <source>
        <dbReference type="ARBA" id="ARBA00005684"/>
    </source>
</evidence>
<evidence type="ECO:0000256" key="9">
    <source>
        <dbReference type="ARBA" id="ARBA00031501"/>
    </source>
</evidence>
<dbReference type="Gene3D" id="3.30.1590.10">
    <property type="entry name" value="Maltooligosyl trehalose synthase, domain 2"/>
    <property type="match status" value="1"/>
</dbReference>
<dbReference type="InterPro" id="IPR006047">
    <property type="entry name" value="GH13_cat_dom"/>
</dbReference>
<reference evidence="12 13" key="1">
    <citation type="journal article" date="2015" name="Int. J. Syst. Evol. Microbiol.">
        <title>Flavisolibacter ginsenosidimutans sp. nov., with ginsenoside-converting activity isolated from soil used for cultivating ginseng.</title>
        <authorList>
            <person name="Zhao Y."/>
            <person name="Liu Q."/>
            <person name="Kang M.S."/>
            <person name="Jin F."/>
            <person name="Yu H."/>
            <person name="Im W.T."/>
        </authorList>
    </citation>
    <scope>NUCLEOTIDE SEQUENCE [LARGE SCALE GENOMIC DNA]</scope>
    <source>
        <strain evidence="12 13">Gsoil 636</strain>
    </source>
</reference>
<dbReference type="NCBIfam" id="TIGR02401">
    <property type="entry name" value="trehalose_TreY"/>
    <property type="match status" value="1"/>
</dbReference>
<protein>
    <recommendedName>
        <fullName evidence="4 10">4-alpha-glucanotransferase</fullName>
        <ecNumber evidence="3 10">2.4.1.25</ecNumber>
    </recommendedName>
    <alternativeName>
        <fullName evidence="8 10">Amylomaltase</fullName>
    </alternativeName>
    <alternativeName>
        <fullName evidence="9 10">Disproportionating enzyme</fullName>
    </alternativeName>
</protein>
<evidence type="ECO:0000313" key="13">
    <source>
        <dbReference type="Proteomes" id="UP000321204"/>
    </source>
</evidence>
<organism evidence="12 13">
    <name type="scientific">Flavisolibacter ginsenosidimutans</name>
    <dbReference type="NCBI Taxonomy" id="661481"/>
    <lineage>
        <taxon>Bacteria</taxon>
        <taxon>Pseudomonadati</taxon>
        <taxon>Bacteroidota</taxon>
        <taxon>Chitinophagia</taxon>
        <taxon>Chitinophagales</taxon>
        <taxon>Chitinophagaceae</taxon>
        <taxon>Flavisolibacter</taxon>
    </lineage>
</organism>
<evidence type="ECO:0000256" key="8">
    <source>
        <dbReference type="ARBA" id="ARBA00031423"/>
    </source>
</evidence>
<dbReference type="Pfam" id="PF00128">
    <property type="entry name" value="Alpha-amylase"/>
    <property type="match status" value="1"/>
</dbReference>
<gene>
    <name evidence="12" type="primary">treY</name>
    <name evidence="12" type="ORF">FSB75_08510</name>
</gene>
<comment type="catalytic activity">
    <reaction evidence="1 10">
        <text>Transfers a segment of a (1-&gt;4)-alpha-D-glucan to a new position in an acceptor, which may be glucose or a (1-&gt;4)-alpha-D-glucan.</text>
        <dbReference type="EC" id="2.4.1.25"/>
    </reaction>
</comment>
<dbReference type="CDD" id="cd11336">
    <property type="entry name" value="AmyAc_MTSase"/>
    <property type="match status" value="1"/>
</dbReference>
<keyword evidence="13" id="KW-1185">Reference proteome</keyword>
<dbReference type="InterPro" id="IPR017853">
    <property type="entry name" value="GH"/>
</dbReference>
<dbReference type="SMART" id="SM00642">
    <property type="entry name" value="Aamy"/>
    <property type="match status" value="1"/>
</dbReference>
<dbReference type="GO" id="GO:0005975">
    <property type="term" value="P:carbohydrate metabolic process"/>
    <property type="evidence" value="ECO:0007669"/>
    <property type="project" value="InterPro"/>
</dbReference>
<dbReference type="InterPro" id="IPR003385">
    <property type="entry name" value="Glyco_hydro_77"/>
</dbReference>
<evidence type="ECO:0000313" key="12">
    <source>
        <dbReference type="EMBL" id="QEC55935.1"/>
    </source>
</evidence>
<dbReference type="KEGG" id="fgg:FSB75_08510"/>
<sequence>MFNPLSTYRIQFHKNFTFAHLEKRIPYLQQLGVGTVYASPVFEALPGSVHGYDIVNPLRINPEIGTEEELRQLRKKLNDAGINWLQDIVPNHAAYHSKNKWLMDVLEKGQQSVYAPFFDTVMNSRLFSGKLMVPFLGSTLEEVISNGELRLAFEEGRFVFKHYDNHYPLKPGSYPFILQTAEGNDAINSLLVQIDNVHKLEDSNSLHKGWDELLLQLHSLMRNETVKAAVQQAIDNINNDKEKIRQLANEQHYRFCHWQETDSRINYRRFFTVNGLICLNIQDENVFEKHHSLVKKLANENIFQGLRVDHVDGLYNPTEYLQRLRQLSGQESCIVVEKILEAGEDMPTDWPVQGNTGYDFLSAVNNLFTNKDAEPPFTEFYEGLTDDYRSLHQQLHDKKTHILYEHMGGELENLYRYFLQLNIADKKFLARIPPDDMKSAIGEFLIQCPVYRCYGNFFPLNGNEEKAVRNILQGLRRSGESKEAVTVLENVFLHRPHEGKVEVNENIAKFYQRCMQFTGPLMAKGVEDTLMYTYNRFIGHNEVGDSPDAFGDTVEEFHRKMQDRQQRWPLSLNATATHDTKRGEDSRARLNVLTDLHEEWLSLAAEWKEINKGLKRAGAPDANDEYLVYQVLVGNYPMPGENEDDFANRLQDYLQKALREAKTHSNWTTPNEEYENATKNFAVALLDKGKPFWKSFTQFQQKIVDHGIINSLSQVLLKFTCPGVPDVYQGCEFWDFSFVDPDNRRAVDYQKRIEALQSFAGKTDKELLPYLVENRYGAQAKLWLLQQVLHLRKRHPDVFTEGEYVPLQVEGKYRQQVLAFARRHKGSVYAVAVPLHTAALSKEQGKDFFSLDWADTKIHLPAEIQGRVENIFTRKKTAKSKGLLAKELFQHLPFALLKARLATNERGAGVLVHISSLPSLFGVGDMGPEAKVFADFLYHAGQKYWQLLPLNPTEAGQGHSPYSALSSKAGYPLLISPEALVKDALLSADELQHYYLPQESKVNYSESERVKNELLEKAFASFVRQRPSPLHEAFKKFNAKEKHWLDDFALFMLLKKLHNGKPWFEWPEEYKKRDVAALKKLAVAHKREVRKIKWLQFIFTKQWRELKDYCNGRNVQLIGDIPFYISYDSADVWAHTEIFAVDEEGQRTGIAGVPPDAFSADGQLWGMPVFKWDVLKETGYAWWIERLKKNIELFDLVRLDHFRAFAGYWDVPAGEQTARNGQWKSGPGADFFNAIENALGQLPFVAEDLGDITEDVLHLRDEFRLPGMKVLQFAFGEDMPQSDYIPHNYDKNFLVYSGTHDNNTTVGWYRTEAGEDVKRRINHYHGCEVNEQNVSEVFARMAYGSVAQIAILPVQDVLGLDESARMNTPSSGENNWVWRLTPGQVNAATERQLLEWTKMYNRL</sequence>
<evidence type="ECO:0000256" key="1">
    <source>
        <dbReference type="ARBA" id="ARBA00000439"/>
    </source>
</evidence>
<evidence type="ECO:0000256" key="7">
    <source>
        <dbReference type="ARBA" id="ARBA00023277"/>
    </source>
</evidence>
<keyword evidence="7 10" id="KW-0119">Carbohydrate metabolism</keyword>
<dbReference type="Gene3D" id="3.30.750.90">
    <property type="match status" value="1"/>
</dbReference>
<proteinExistence type="inferred from homology"/>
<dbReference type="EC" id="2.4.1.25" evidence="3 10"/>
<dbReference type="SUPFAM" id="SSF51445">
    <property type="entry name" value="(Trans)glycosidases"/>
    <property type="match status" value="2"/>
</dbReference>
<dbReference type="EMBL" id="CP042433">
    <property type="protein sequence ID" value="QEC55935.1"/>
    <property type="molecule type" value="Genomic_DNA"/>
</dbReference>
<feature type="domain" description="Glycosyl hydrolase family 13 catalytic" evidence="11">
    <location>
        <begin position="6"/>
        <end position="476"/>
    </location>
</feature>
<keyword evidence="6 10" id="KW-0808">Transferase</keyword>
<evidence type="ECO:0000256" key="5">
    <source>
        <dbReference type="ARBA" id="ARBA00022676"/>
    </source>
</evidence>
<dbReference type="NCBIfam" id="NF011080">
    <property type="entry name" value="PRK14508.1-3"/>
    <property type="match status" value="1"/>
</dbReference>
<dbReference type="Pfam" id="PF02446">
    <property type="entry name" value="Glyco_hydro_77"/>
    <property type="match status" value="1"/>
</dbReference>
<evidence type="ECO:0000259" key="11">
    <source>
        <dbReference type="SMART" id="SM00642"/>
    </source>
</evidence>
<dbReference type="PANTHER" id="PTHR32438:SF5">
    <property type="entry name" value="4-ALPHA-GLUCANOTRANSFERASE DPE1, CHLOROPLASTIC_AMYLOPLASTIC"/>
    <property type="match status" value="1"/>
</dbReference>